<accession>L7EXU0</accession>
<gene>
    <name evidence="1" type="ORF">STRTUCAR8_04616</name>
</gene>
<dbReference type="Proteomes" id="UP000010931">
    <property type="component" value="Unassembled WGS sequence"/>
</dbReference>
<reference evidence="1 2" key="1">
    <citation type="journal article" date="2011" name="Plasmid">
        <title>Streptomyces turgidiscabies Car8 contains a modular pathogenicity island that shares virulence genes with other actinobacterial plant pathogens.</title>
        <authorList>
            <person name="Huguet-Tapia J.C."/>
            <person name="Badger J.H."/>
            <person name="Loria R."/>
            <person name="Pettis G.S."/>
        </authorList>
    </citation>
    <scope>NUCLEOTIDE SEQUENCE [LARGE SCALE GENOMIC DNA]</scope>
    <source>
        <strain evidence="1 2">Car8</strain>
    </source>
</reference>
<dbReference type="AlphaFoldDB" id="L7EXU0"/>
<evidence type="ECO:0000313" key="1">
    <source>
        <dbReference type="EMBL" id="ELP64228.1"/>
    </source>
</evidence>
<name>L7EXU0_STRT8</name>
<keyword evidence="2" id="KW-1185">Reference proteome</keyword>
<dbReference type="STRING" id="85558.T45_07303"/>
<dbReference type="RefSeq" id="WP_006380701.1">
    <property type="nucleotide sequence ID" value="NZ_AEJB01000465.1"/>
</dbReference>
<comment type="caution">
    <text evidence="1">The sequence shown here is derived from an EMBL/GenBank/DDBJ whole genome shotgun (WGS) entry which is preliminary data.</text>
</comment>
<sequence>MPTNHATPRAEFTAPVNGYRLLLPDQWAQVPLRRGTEEAVHRILEDAYTQIPQDAPPDKVGPYRRELARRFRRAVAQAQQTTGLDLYLPVKPVGGSEFNFSLGASILVSESLVPRRSNANGTGDPTDVAVQLLSRDGVEGADLSSGEIDGALAVRREHVASANPDRGVELPSRRVEYIVSVPGDPDRWFVAAFSTIGGGDPRDDLSEALVEWFDAVMANFRWRQ</sequence>
<protein>
    <submittedName>
        <fullName evidence="1">Uncharacterized protein</fullName>
    </submittedName>
</protein>
<evidence type="ECO:0000313" key="2">
    <source>
        <dbReference type="Proteomes" id="UP000010931"/>
    </source>
</evidence>
<dbReference type="EMBL" id="AEJB01000465">
    <property type="protein sequence ID" value="ELP64228.1"/>
    <property type="molecule type" value="Genomic_DNA"/>
</dbReference>
<dbReference type="GeneID" id="97403051"/>
<proteinExistence type="predicted"/>
<dbReference type="PATRIC" id="fig|698760.3.peg.6880"/>
<organism evidence="1 2">
    <name type="scientific">Streptomyces turgidiscabies (strain Car8)</name>
    <dbReference type="NCBI Taxonomy" id="698760"/>
    <lineage>
        <taxon>Bacteria</taxon>
        <taxon>Bacillati</taxon>
        <taxon>Actinomycetota</taxon>
        <taxon>Actinomycetes</taxon>
        <taxon>Kitasatosporales</taxon>
        <taxon>Streptomycetaceae</taxon>
        <taxon>Streptomyces</taxon>
    </lineage>
</organism>